<sequence>MSQGVCVVTGGGRGIGAATCLRLARDGWDVCLSWTSREDAAARVAAACRDAGARTAVVRADVSRESDVTALFAAATELGPVRGLVNNAGSLGRQSRVEDLEAARVERTVAVNLVGAILCARAAVRAMSTRWGGSGGAIVNVSSRAAVLGGPEEYVDYAAAKAGVDALTVGLAKEVAADRIRVNAVRPGLIRTDIHASGGEPGRVDRLAPSVPMGRGGEPEEVAASVAWLLSAESSYVTGSILDVAGGR</sequence>
<dbReference type="InterPro" id="IPR036291">
    <property type="entry name" value="NAD(P)-bd_dom_sf"/>
</dbReference>
<keyword evidence="5" id="KW-1185">Reference proteome</keyword>
<dbReference type="InterPro" id="IPR057326">
    <property type="entry name" value="KR_dom"/>
</dbReference>
<protein>
    <submittedName>
        <fullName evidence="4">SDR family oxidoreductase</fullName>
    </submittedName>
</protein>
<dbReference type="EMBL" id="JAAGWF010000008">
    <property type="protein sequence ID" value="NEK57911.1"/>
    <property type="molecule type" value="Genomic_DNA"/>
</dbReference>
<dbReference type="PRINTS" id="PR00080">
    <property type="entry name" value="SDRFAMILY"/>
</dbReference>
<dbReference type="Proteomes" id="UP000470246">
    <property type="component" value="Unassembled WGS sequence"/>
</dbReference>
<dbReference type="RefSeq" id="WP_163481095.1">
    <property type="nucleotide sequence ID" value="NZ_JAAGWF010000008.1"/>
</dbReference>
<feature type="domain" description="Ketoreductase" evidence="3">
    <location>
        <begin position="4"/>
        <end position="183"/>
    </location>
</feature>
<reference evidence="4 5" key="1">
    <citation type="submission" date="2020-02" db="EMBL/GenBank/DDBJ databases">
        <title>Geodermatophilus sabuli CPCC 205279 I12A-02694.</title>
        <authorList>
            <person name="Jiang Z."/>
        </authorList>
    </citation>
    <scope>NUCLEOTIDE SEQUENCE [LARGE SCALE GENOMIC DNA]</scope>
    <source>
        <strain evidence="4 5">I12A-02694</strain>
    </source>
</reference>
<dbReference type="GO" id="GO:0030497">
    <property type="term" value="P:fatty acid elongation"/>
    <property type="evidence" value="ECO:0007669"/>
    <property type="project" value="TreeGrafter"/>
</dbReference>
<proteinExistence type="inferred from homology"/>
<dbReference type="InterPro" id="IPR002347">
    <property type="entry name" value="SDR_fam"/>
</dbReference>
<comment type="similarity">
    <text evidence="1">Belongs to the short-chain dehydrogenases/reductases (SDR) family.</text>
</comment>
<dbReference type="PANTHER" id="PTHR42760:SF40">
    <property type="entry name" value="3-OXOACYL-[ACYL-CARRIER-PROTEIN] REDUCTASE, CHLOROPLASTIC"/>
    <property type="match status" value="1"/>
</dbReference>
<accession>A0A7K3VZ44</accession>
<evidence type="ECO:0000259" key="3">
    <source>
        <dbReference type="SMART" id="SM00822"/>
    </source>
</evidence>
<evidence type="ECO:0000313" key="5">
    <source>
        <dbReference type="Proteomes" id="UP000470246"/>
    </source>
</evidence>
<dbReference type="SUPFAM" id="SSF51735">
    <property type="entry name" value="NAD(P)-binding Rossmann-fold domains"/>
    <property type="match status" value="1"/>
</dbReference>
<dbReference type="SMART" id="SM00822">
    <property type="entry name" value="PKS_KR"/>
    <property type="match status" value="1"/>
</dbReference>
<dbReference type="FunFam" id="3.40.50.720:FF:000173">
    <property type="entry name" value="3-oxoacyl-[acyl-carrier protein] reductase"/>
    <property type="match status" value="1"/>
</dbReference>
<dbReference type="GO" id="GO:0016616">
    <property type="term" value="F:oxidoreductase activity, acting on the CH-OH group of donors, NAD or NADP as acceptor"/>
    <property type="evidence" value="ECO:0007669"/>
    <property type="project" value="TreeGrafter"/>
</dbReference>
<dbReference type="AlphaFoldDB" id="A0A7K3VZ44"/>
<dbReference type="Gene3D" id="3.40.50.720">
    <property type="entry name" value="NAD(P)-binding Rossmann-like Domain"/>
    <property type="match status" value="1"/>
</dbReference>
<comment type="caution">
    <text evidence="4">The sequence shown here is derived from an EMBL/GenBank/DDBJ whole genome shotgun (WGS) entry which is preliminary data.</text>
</comment>
<evidence type="ECO:0000313" key="4">
    <source>
        <dbReference type="EMBL" id="NEK57911.1"/>
    </source>
</evidence>
<evidence type="ECO:0000256" key="1">
    <source>
        <dbReference type="ARBA" id="ARBA00006484"/>
    </source>
</evidence>
<dbReference type="PRINTS" id="PR00081">
    <property type="entry name" value="GDHRDH"/>
</dbReference>
<dbReference type="CDD" id="cd05233">
    <property type="entry name" value="SDR_c"/>
    <property type="match status" value="1"/>
</dbReference>
<organism evidence="4 5">
    <name type="scientific">Geodermatophilus sabuli</name>
    <dbReference type="NCBI Taxonomy" id="1564158"/>
    <lineage>
        <taxon>Bacteria</taxon>
        <taxon>Bacillati</taxon>
        <taxon>Actinomycetota</taxon>
        <taxon>Actinomycetes</taxon>
        <taxon>Geodermatophilales</taxon>
        <taxon>Geodermatophilaceae</taxon>
        <taxon>Geodermatophilus</taxon>
    </lineage>
</organism>
<dbReference type="Pfam" id="PF13561">
    <property type="entry name" value="adh_short_C2"/>
    <property type="match status" value="1"/>
</dbReference>
<gene>
    <name evidence="4" type="ORF">GCU56_08510</name>
</gene>
<keyword evidence="2" id="KW-0560">Oxidoreductase</keyword>
<evidence type="ECO:0000256" key="2">
    <source>
        <dbReference type="ARBA" id="ARBA00023002"/>
    </source>
</evidence>
<name>A0A7K3VZ44_9ACTN</name>
<dbReference type="PANTHER" id="PTHR42760">
    <property type="entry name" value="SHORT-CHAIN DEHYDROGENASES/REDUCTASES FAMILY MEMBER"/>
    <property type="match status" value="1"/>
</dbReference>